<evidence type="ECO:0000313" key="3">
    <source>
        <dbReference type="Proteomes" id="UP000559256"/>
    </source>
</evidence>
<name>A0A8H5CKT3_9AGAR</name>
<proteinExistence type="predicted"/>
<organism evidence="2 3">
    <name type="scientific">Tetrapyrgos nigripes</name>
    <dbReference type="NCBI Taxonomy" id="182062"/>
    <lineage>
        <taxon>Eukaryota</taxon>
        <taxon>Fungi</taxon>
        <taxon>Dikarya</taxon>
        <taxon>Basidiomycota</taxon>
        <taxon>Agaricomycotina</taxon>
        <taxon>Agaricomycetes</taxon>
        <taxon>Agaricomycetidae</taxon>
        <taxon>Agaricales</taxon>
        <taxon>Marasmiineae</taxon>
        <taxon>Marasmiaceae</taxon>
        <taxon>Tetrapyrgos</taxon>
    </lineage>
</organism>
<comment type="caution">
    <text evidence="2">The sequence shown here is derived from an EMBL/GenBank/DDBJ whole genome shotgun (WGS) entry which is preliminary data.</text>
</comment>
<evidence type="ECO:0000259" key="1">
    <source>
        <dbReference type="Pfam" id="PF14683"/>
    </source>
</evidence>
<dbReference type="InterPro" id="IPR029411">
    <property type="entry name" value="RG-lyase_III"/>
</dbReference>
<dbReference type="AlphaFoldDB" id="A0A8H5CKT3"/>
<evidence type="ECO:0000313" key="2">
    <source>
        <dbReference type="EMBL" id="KAF5343579.1"/>
    </source>
</evidence>
<dbReference type="SUPFAM" id="SSF49785">
    <property type="entry name" value="Galactose-binding domain-like"/>
    <property type="match status" value="1"/>
</dbReference>
<dbReference type="GO" id="GO:0016837">
    <property type="term" value="F:carbon-oxygen lyase activity, acting on polysaccharides"/>
    <property type="evidence" value="ECO:0007669"/>
    <property type="project" value="InterPro"/>
</dbReference>
<dbReference type="OrthoDB" id="114708at2759"/>
<dbReference type="Gene3D" id="2.60.120.260">
    <property type="entry name" value="Galactose-binding domain-like"/>
    <property type="match status" value="1"/>
</dbReference>
<accession>A0A8H5CKT3</accession>
<sequence length="197" mass="20997">MFCIKLALRSQSVTVSAGGMTTSNITSMFSVSRIRPQTDKIKQSLIWQIGDLDGIPRGFLNADPSDTCMSRWGPVTFTVGQAVSSFPMAIFKTSGCLIPKPLYNQSKGSRLHHFTLNSSQGSARTLDIFTTLAFTGARPQITLNSFTGAIPAVPSQPDLCGVTHAAGTLKTDGSTNVLTINAISGSGGDRFLYEAEE</sequence>
<gene>
    <name evidence="2" type="ORF">D9758_012987</name>
</gene>
<dbReference type="GO" id="GO:0045490">
    <property type="term" value="P:pectin catabolic process"/>
    <property type="evidence" value="ECO:0007669"/>
    <property type="project" value="TreeGrafter"/>
</dbReference>
<dbReference type="Proteomes" id="UP000559256">
    <property type="component" value="Unassembled WGS sequence"/>
</dbReference>
<dbReference type="InterPro" id="IPR016590">
    <property type="entry name" value="Rhamnogalacturonase_B"/>
</dbReference>
<protein>
    <recommendedName>
        <fullName evidence="1">Rhamnogalacturonan lyase domain-containing protein</fullName>
    </recommendedName>
</protein>
<keyword evidence="3" id="KW-1185">Reference proteome</keyword>
<dbReference type="EMBL" id="JAACJM010000138">
    <property type="protein sequence ID" value="KAF5343579.1"/>
    <property type="molecule type" value="Genomic_DNA"/>
</dbReference>
<dbReference type="PANTHER" id="PTHR36574">
    <property type="entry name" value="RHAMNOGALACTURONATE LYASE-RELATED"/>
    <property type="match status" value="1"/>
</dbReference>
<reference evidence="2 3" key="1">
    <citation type="journal article" date="2020" name="ISME J.">
        <title>Uncovering the hidden diversity of litter-decomposition mechanisms in mushroom-forming fungi.</title>
        <authorList>
            <person name="Floudas D."/>
            <person name="Bentzer J."/>
            <person name="Ahren D."/>
            <person name="Johansson T."/>
            <person name="Persson P."/>
            <person name="Tunlid A."/>
        </authorList>
    </citation>
    <scope>NUCLEOTIDE SEQUENCE [LARGE SCALE GENOMIC DNA]</scope>
    <source>
        <strain evidence="2 3">CBS 291.85</strain>
    </source>
</reference>
<dbReference type="InterPro" id="IPR008979">
    <property type="entry name" value="Galactose-bd-like_sf"/>
</dbReference>
<dbReference type="Pfam" id="PF14683">
    <property type="entry name" value="CBM-like"/>
    <property type="match status" value="1"/>
</dbReference>
<feature type="domain" description="Rhamnogalacturonan lyase" evidence="1">
    <location>
        <begin position="46"/>
        <end position="165"/>
    </location>
</feature>
<dbReference type="PANTHER" id="PTHR36574:SF1">
    <property type="entry name" value="RHAMNOGALACTURONATE LYASE-RELATED"/>
    <property type="match status" value="1"/>
</dbReference>